<dbReference type="Gene3D" id="1.20.120.160">
    <property type="entry name" value="HPT domain"/>
    <property type="match status" value="1"/>
</dbReference>
<dbReference type="InterPro" id="IPR008207">
    <property type="entry name" value="Sig_transdc_His_kin_Hpt_dom"/>
</dbReference>
<evidence type="ECO:0000256" key="7">
    <source>
        <dbReference type="PROSITE-ProRule" id="PRU00110"/>
    </source>
</evidence>
<dbReference type="FunFam" id="3.30.565.10:FF:000016">
    <property type="entry name" value="Chemotaxis protein CheA, putative"/>
    <property type="match status" value="1"/>
</dbReference>
<feature type="modified residue" description="Phosphohistidine" evidence="7">
    <location>
        <position position="48"/>
    </location>
</feature>
<feature type="domain" description="Response regulatory" evidence="11">
    <location>
        <begin position="838"/>
        <end position="955"/>
    </location>
</feature>
<dbReference type="Pfam" id="PF00072">
    <property type="entry name" value="Response_reg"/>
    <property type="match status" value="1"/>
</dbReference>
<keyword evidence="9" id="KW-0175">Coiled coil</keyword>
<dbReference type="EMBL" id="CP030139">
    <property type="protein sequence ID" value="AZB72414.1"/>
    <property type="molecule type" value="Genomic_DNA"/>
</dbReference>
<dbReference type="Gene3D" id="3.40.50.2300">
    <property type="match status" value="1"/>
</dbReference>
<dbReference type="InterPro" id="IPR036641">
    <property type="entry name" value="HPT_dom_sf"/>
</dbReference>
<accession>A0AAN1QN99</accession>
<dbReference type="PROSITE" id="PS50109">
    <property type="entry name" value="HIS_KIN"/>
    <property type="match status" value="1"/>
</dbReference>
<dbReference type="Pfam" id="PF01584">
    <property type="entry name" value="CheW"/>
    <property type="match status" value="1"/>
</dbReference>
<dbReference type="InterPro" id="IPR004358">
    <property type="entry name" value="Sig_transdc_His_kin-like_C"/>
</dbReference>
<keyword evidence="3 8" id="KW-0597">Phosphoprotein</keyword>
<evidence type="ECO:0000256" key="8">
    <source>
        <dbReference type="PROSITE-ProRule" id="PRU00169"/>
    </source>
</evidence>
<dbReference type="SMART" id="SM00387">
    <property type="entry name" value="HATPase_c"/>
    <property type="match status" value="1"/>
</dbReference>
<reference evidence="14 15" key="1">
    <citation type="journal article" date="2018" name="Sci. Rep.">
        <title>Genome Features and Biochemical Characteristics of a Robust, Fast Growing and Naturally Transformable Cyanobacterium Synechococcus elongatus PCC 11801 Isolated from India.</title>
        <authorList>
            <person name="Jaiswal D."/>
            <person name="Sengupta A."/>
            <person name="Sohoni S."/>
            <person name="Sengupta S."/>
            <person name="Phadnavis A.G."/>
            <person name="Pakrasi H.B."/>
            <person name="Wangikar P.P."/>
        </authorList>
    </citation>
    <scope>NUCLEOTIDE SEQUENCE [LARGE SCALE GENOMIC DNA]</scope>
    <source>
        <strain evidence="14 15">PCC 11801</strain>
    </source>
</reference>
<dbReference type="AlphaFoldDB" id="A0AAN1QN99"/>
<dbReference type="GO" id="GO:0000155">
    <property type="term" value="F:phosphorelay sensor kinase activity"/>
    <property type="evidence" value="ECO:0007669"/>
    <property type="project" value="InterPro"/>
</dbReference>
<dbReference type="InterPro" id="IPR004105">
    <property type="entry name" value="CheA-like_dim"/>
</dbReference>
<evidence type="ECO:0000256" key="4">
    <source>
        <dbReference type="ARBA" id="ARBA00022679"/>
    </source>
</evidence>
<evidence type="ECO:0000256" key="2">
    <source>
        <dbReference type="ARBA" id="ARBA00012438"/>
    </source>
</evidence>
<evidence type="ECO:0000256" key="5">
    <source>
        <dbReference type="ARBA" id="ARBA00022777"/>
    </source>
</evidence>
<dbReference type="Proteomes" id="UP000267249">
    <property type="component" value="Chromosome"/>
</dbReference>
<dbReference type="SMART" id="SM00073">
    <property type="entry name" value="HPT"/>
    <property type="match status" value="1"/>
</dbReference>
<dbReference type="PROSITE" id="PS50110">
    <property type="entry name" value="RESPONSE_REGULATORY"/>
    <property type="match status" value="1"/>
</dbReference>
<protein>
    <recommendedName>
        <fullName evidence="2">histidine kinase</fullName>
        <ecNumber evidence="2">2.7.13.3</ecNumber>
    </recommendedName>
</protein>
<dbReference type="InterPro" id="IPR001789">
    <property type="entry name" value="Sig_transdc_resp-reg_receiver"/>
</dbReference>
<dbReference type="SUPFAM" id="SSF55874">
    <property type="entry name" value="ATPase domain of HSP90 chaperone/DNA topoisomerase II/histidine kinase"/>
    <property type="match status" value="1"/>
</dbReference>
<evidence type="ECO:0000259" key="10">
    <source>
        <dbReference type="PROSITE" id="PS50109"/>
    </source>
</evidence>
<dbReference type="Pfam" id="PF02518">
    <property type="entry name" value="HATPase_c"/>
    <property type="match status" value="1"/>
</dbReference>
<feature type="coiled-coil region" evidence="9">
    <location>
        <begin position="364"/>
        <end position="391"/>
    </location>
</feature>
<dbReference type="Pfam" id="PF01627">
    <property type="entry name" value="Hpt"/>
    <property type="match status" value="1"/>
</dbReference>
<dbReference type="PRINTS" id="PR00344">
    <property type="entry name" value="BCTRLSENSOR"/>
</dbReference>
<dbReference type="Gene3D" id="2.30.30.40">
    <property type="entry name" value="SH3 Domains"/>
    <property type="match status" value="1"/>
</dbReference>
<dbReference type="InterPro" id="IPR036061">
    <property type="entry name" value="CheW-like_dom_sf"/>
</dbReference>
<dbReference type="InterPro" id="IPR005467">
    <property type="entry name" value="His_kinase_dom"/>
</dbReference>
<feature type="modified residue" description="4-aspartylphosphate" evidence="8">
    <location>
        <position position="888"/>
    </location>
</feature>
<evidence type="ECO:0000259" key="13">
    <source>
        <dbReference type="PROSITE" id="PS50894"/>
    </source>
</evidence>
<evidence type="ECO:0000313" key="14">
    <source>
        <dbReference type="EMBL" id="AZB72414.1"/>
    </source>
</evidence>
<proteinExistence type="predicted"/>
<dbReference type="InterPro" id="IPR051315">
    <property type="entry name" value="Bact_Chemotaxis_CheA"/>
</dbReference>
<dbReference type="EC" id="2.7.13.3" evidence="2"/>
<dbReference type="PANTHER" id="PTHR43395:SF1">
    <property type="entry name" value="CHEMOTAXIS PROTEIN CHEA"/>
    <property type="match status" value="1"/>
</dbReference>
<evidence type="ECO:0000259" key="11">
    <source>
        <dbReference type="PROSITE" id="PS50110"/>
    </source>
</evidence>
<dbReference type="SMART" id="SM01231">
    <property type="entry name" value="H-kinase_dim"/>
    <property type="match status" value="1"/>
</dbReference>
<dbReference type="SMART" id="SM00448">
    <property type="entry name" value="REC"/>
    <property type="match status" value="1"/>
</dbReference>
<dbReference type="InterPro" id="IPR003594">
    <property type="entry name" value="HATPase_dom"/>
</dbReference>
<dbReference type="SMART" id="SM00260">
    <property type="entry name" value="CheW"/>
    <property type="match status" value="1"/>
</dbReference>
<dbReference type="Gene3D" id="3.30.565.10">
    <property type="entry name" value="Histidine kinase-like ATPase, C-terminal domain"/>
    <property type="match status" value="1"/>
</dbReference>
<dbReference type="InterPro" id="IPR036890">
    <property type="entry name" value="HATPase_C_sf"/>
</dbReference>
<name>A0AAN1QN99_SYNEL</name>
<keyword evidence="5" id="KW-0418">Kinase</keyword>
<dbReference type="SUPFAM" id="SSF47226">
    <property type="entry name" value="Histidine-containing phosphotransfer domain, HPT domain"/>
    <property type="match status" value="1"/>
</dbReference>
<dbReference type="GO" id="GO:0005737">
    <property type="term" value="C:cytoplasm"/>
    <property type="evidence" value="ECO:0007669"/>
    <property type="project" value="InterPro"/>
</dbReference>
<dbReference type="PROSITE" id="PS50851">
    <property type="entry name" value="CHEW"/>
    <property type="match status" value="1"/>
</dbReference>
<dbReference type="PROSITE" id="PS50894">
    <property type="entry name" value="HPT"/>
    <property type="match status" value="1"/>
</dbReference>
<sequence>MSDPQAVIRLQFLEEAEDYLSTIERELSDISQTSDRRSTIDLILRAAHSIKGGAAMMGFTVLSDLAHQLEDFFKVMRAGKTLEKPLERQLLHAVDQVHQVLQLNRQGTEPTDQWLEGHIHPLFGLLRDQFGEPQPENDLALLSEEAGDDMRSLLFESEVEGCLQRLETVLQTPNHPCLREEFAIVAQELSGLGQMLELPQFSQFCLSISDLLEQPSTDVKAIAGQVLKDLRHCQALVLTQQLNALPDQFVYRAELADAIPSIAVGEEVDIAAEAFLPTGESTSFAKPRTAVSTADLQSGSEPGLTVAQTAQLEFTPETITTQTINPPSSASDLATDVSQVRTVRVAVQQLEDISELFGELTIERNGLSLQLKRMRQLLQTLKSKVRRLEQSSFELRATTDRAATAIPVSSVVGGALNSWQQSFDILEFDRYSPVHLVSQEVMETIVQIQEITSDIETNLEETEHTGQALNRTAKQMQGRLTQVRMRPFADLVNRYPRMIRQLSQEYGKEVQLIVNGENTLIDRAILELLTDPLLHLVRNAFDHGIETPVVRQSRGKPATATIEITAAYRGNQTVITIQDNGNGVDLQKIRQRAQLMGLDQASLEAASDRELLDLIFEPGFTTADQVTELSGRGVGMDVVRTNLHQIRGDIQIDTQSGQGTTFTITVPFSLSVARVLLIEVSNMLVAVPTDAIEEIIELNPQWVLNSAGQTVLNLDDTLIPLLQLDQWFQFSRPCPPVSLDGVPTINEPIVLLINQGNNFVGVKVDRYWGEQEVTIRQVNSTISLPPGFSSCTILGDGRIVPLVDTFALLQWIQNSHTLNRLPLEPTQSTAYLLPPQETILIIDDSINVRRFLASILEKAGYRVEQAKDGQEAIDKLKGGLQVEAAICDVEMPRLDGYGFLAQVKNLDSVRRLPIAMLTSRSGDKHRKLALNLGASAYFTKPFRESELLQTLRELIQINHS</sequence>
<keyword evidence="4" id="KW-0808">Transferase</keyword>
<evidence type="ECO:0000313" key="15">
    <source>
        <dbReference type="Proteomes" id="UP000267249"/>
    </source>
</evidence>
<dbReference type="InterPro" id="IPR002545">
    <property type="entry name" value="CheW-lke_dom"/>
</dbReference>
<feature type="domain" description="HPt" evidence="13">
    <location>
        <begin position="1"/>
        <end position="104"/>
    </location>
</feature>
<dbReference type="CDD" id="cd16916">
    <property type="entry name" value="HATPase_CheA-like"/>
    <property type="match status" value="1"/>
</dbReference>
<evidence type="ECO:0000256" key="9">
    <source>
        <dbReference type="SAM" id="Coils"/>
    </source>
</evidence>
<keyword evidence="6" id="KW-0902">Two-component regulatory system</keyword>
<organism evidence="14 15">
    <name type="scientific">Synechococcus elongatus PCC 11801</name>
    <dbReference type="NCBI Taxonomy" id="2219813"/>
    <lineage>
        <taxon>Bacteria</taxon>
        <taxon>Bacillati</taxon>
        <taxon>Cyanobacteriota</taxon>
        <taxon>Cyanophyceae</taxon>
        <taxon>Synechococcales</taxon>
        <taxon>Synechococcaceae</taxon>
        <taxon>Synechococcus</taxon>
    </lineage>
</organism>
<evidence type="ECO:0000256" key="3">
    <source>
        <dbReference type="ARBA" id="ARBA00022553"/>
    </source>
</evidence>
<comment type="catalytic activity">
    <reaction evidence="1">
        <text>ATP + protein L-histidine = ADP + protein N-phospho-L-histidine.</text>
        <dbReference type="EC" id="2.7.13.3"/>
    </reaction>
</comment>
<dbReference type="PANTHER" id="PTHR43395">
    <property type="entry name" value="SENSOR HISTIDINE KINASE CHEA"/>
    <property type="match status" value="1"/>
</dbReference>
<dbReference type="SUPFAM" id="SSF50341">
    <property type="entry name" value="CheW-like"/>
    <property type="match status" value="1"/>
</dbReference>
<evidence type="ECO:0000256" key="6">
    <source>
        <dbReference type="ARBA" id="ARBA00023012"/>
    </source>
</evidence>
<evidence type="ECO:0000259" key="12">
    <source>
        <dbReference type="PROSITE" id="PS50851"/>
    </source>
</evidence>
<feature type="domain" description="Histidine kinase" evidence="10">
    <location>
        <begin position="436"/>
        <end position="670"/>
    </location>
</feature>
<gene>
    <name evidence="14" type="ORF">DOP62_06465</name>
</gene>
<evidence type="ECO:0000256" key="1">
    <source>
        <dbReference type="ARBA" id="ARBA00000085"/>
    </source>
</evidence>
<dbReference type="InterPro" id="IPR011006">
    <property type="entry name" value="CheY-like_superfamily"/>
</dbReference>
<dbReference type="RefSeq" id="WP_208676639.1">
    <property type="nucleotide sequence ID" value="NZ_CP030139.2"/>
</dbReference>
<dbReference type="CDD" id="cd00088">
    <property type="entry name" value="HPT"/>
    <property type="match status" value="1"/>
</dbReference>
<dbReference type="SUPFAM" id="SSF52172">
    <property type="entry name" value="CheY-like"/>
    <property type="match status" value="1"/>
</dbReference>
<feature type="domain" description="CheW-like" evidence="12">
    <location>
        <begin position="672"/>
        <end position="814"/>
    </location>
</feature>
<dbReference type="GO" id="GO:0006935">
    <property type="term" value="P:chemotaxis"/>
    <property type="evidence" value="ECO:0007669"/>
    <property type="project" value="InterPro"/>
</dbReference>